<evidence type="ECO:0000313" key="6">
    <source>
        <dbReference type="Proteomes" id="UP000219901"/>
    </source>
</evidence>
<proteinExistence type="inferred from homology"/>
<protein>
    <recommendedName>
        <fullName evidence="2">Anti-sigma-W factor RsiW</fullName>
    </recommendedName>
</protein>
<dbReference type="AlphaFoldDB" id="A0A2A6ZZ90"/>
<dbReference type="EMBL" id="NMTV01000053">
    <property type="protein sequence ID" value="PDX72249.1"/>
    <property type="molecule type" value="Genomic_DNA"/>
</dbReference>
<name>A0A2A6ZZ90_9FIRM</name>
<dbReference type="InterPro" id="IPR027383">
    <property type="entry name" value="Znf_put"/>
</dbReference>
<dbReference type="InterPro" id="IPR041916">
    <property type="entry name" value="Anti_sigma_zinc_sf"/>
</dbReference>
<feature type="domain" description="Putative zinc-finger" evidence="4">
    <location>
        <begin position="7"/>
        <end position="41"/>
    </location>
</feature>
<dbReference type="Pfam" id="PF13490">
    <property type="entry name" value="zf-HC2"/>
    <property type="match status" value="1"/>
</dbReference>
<sequence length="232" mass="25921">MTMKLECDVIRDLLPLYAEKLASPASSALVEQHLAECPACRAELEQMEKPVPVQPEPQPDAPLRSIRKTLQKKSIRIAVAAVLAVLCAFGLVFWMGGAKTPVTAEQAKIWTYNKKENEANLCVLEVQGENVRLETEGGFSWGKEYITVRAMRYTFPGLHAALTKLTGSETVSTEIAVSRTQVLAVECADETRYYRDGQRVERFILKKEDGTQTYVYESEDVVTQEQGVFEKG</sequence>
<accession>A0A2A6ZZ90</accession>
<evidence type="ECO:0000256" key="3">
    <source>
        <dbReference type="SAM" id="Phobius"/>
    </source>
</evidence>
<keyword evidence="3" id="KW-0472">Membrane</keyword>
<evidence type="ECO:0000259" key="4">
    <source>
        <dbReference type="Pfam" id="PF13490"/>
    </source>
</evidence>
<organism evidence="5 6">
    <name type="scientific">Faecalibacterium prausnitzii</name>
    <dbReference type="NCBI Taxonomy" id="853"/>
    <lineage>
        <taxon>Bacteria</taxon>
        <taxon>Bacillati</taxon>
        <taxon>Bacillota</taxon>
        <taxon>Clostridia</taxon>
        <taxon>Eubacteriales</taxon>
        <taxon>Oscillospiraceae</taxon>
        <taxon>Faecalibacterium</taxon>
    </lineage>
</organism>
<evidence type="ECO:0000313" key="5">
    <source>
        <dbReference type="EMBL" id="PDX72249.1"/>
    </source>
</evidence>
<comment type="similarity">
    <text evidence="1">Belongs to the zinc-associated anti-sigma factor (ZAS) superfamily. Anti-sigma-W factor family.</text>
</comment>
<feature type="transmembrane region" description="Helical" evidence="3">
    <location>
        <begin position="74"/>
        <end position="96"/>
    </location>
</feature>
<dbReference type="Proteomes" id="UP000219901">
    <property type="component" value="Unassembled WGS sequence"/>
</dbReference>
<dbReference type="Gene3D" id="1.10.10.1320">
    <property type="entry name" value="Anti-sigma factor, zinc-finger domain"/>
    <property type="match status" value="1"/>
</dbReference>
<evidence type="ECO:0000256" key="2">
    <source>
        <dbReference type="ARBA" id="ARBA00024438"/>
    </source>
</evidence>
<comment type="caution">
    <text evidence="5">The sequence shown here is derived from an EMBL/GenBank/DDBJ whole genome shotgun (WGS) entry which is preliminary data.</text>
</comment>
<reference evidence="5 6" key="1">
    <citation type="journal article" date="2017" name="Front. Microbiol.">
        <title>New Insights into the Diversity of the Genus Faecalibacterium.</title>
        <authorList>
            <person name="Benevides L."/>
            <person name="Burman S."/>
            <person name="Martin R."/>
            <person name="Robert V."/>
            <person name="Thomas M."/>
            <person name="Miquel S."/>
            <person name="Chain F."/>
            <person name="Sokol H."/>
            <person name="Bermudez-Humaran L.G."/>
            <person name="Morrison M."/>
            <person name="Langella P."/>
            <person name="Azevedo V.A."/>
            <person name="Chatel J.M."/>
            <person name="Soares S."/>
        </authorList>
    </citation>
    <scope>NUCLEOTIDE SEQUENCE [LARGE SCALE GENOMIC DNA]</scope>
    <source>
        <strain evidence="5 6">CNCM I 4546</strain>
    </source>
</reference>
<keyword evidence="3" id="KW-1133">Transmembrane helix</keyword>
<evidence type="ECO:0000256" key="1">
    <source>
        <dbReference type="ARBA" id="ARBA00024353"/>
    </source>
</evidence>
<gene>
    <name evidence="5" type="ORF">CGS55_09220</name>
</gene>
<keyword evidence="3" id="KW-0812">Transmembrane</keyword>